<evidence type="ECO:0000259" key="3">
    <source>
        <dbReference type="PROSITE" id="PS51677"/>
    </source>
</evidence>
<evidence type="ECO:0000256" key="1">
    <source>
        <dbReference type="ARBA" id="ARBA00004613"/>
    </source>
</evidence>
<name>A0ABS8QCD5_9BURK</name>
<evidence type="ECO:0000313" key="5">
    <source>
        <dbReference type="Proteomes" id="UP001179361"/>
    </source>
</evidence>
<dbReference type="InterPro" id="IPR011330">
    <property type="entry name" value="Glyco_hydro/deAcase_b/a-brl"/>
</dbReference>
<dbReference type="PANTHER" id="PTHR34216">
    <property type="match status" value="1"/>
</dbReference>
<dbReference type="RefSeq" id="WP_231060659.1">
    <property type="nucleotide sequence ID" value="NZ_JAJNOC010000012.1"/>
</dbReference>
<reference evidence="4" key="1">
    <citation type="submission" date="2021-11" db="EMBL/GenBank/DDBJ databases">
        <title>The complete genome of Massilia sp sp. G4R7.</title>
        <authorList>
            <person name="Liu L."/>
            <person name="Yue J."/>
            <person name="Yuan J."/>
            <person name="Yang F."/>
            <person name="Li L."/>
        </authorList>
    </citation>
    <scope>NUCLEOTIDE SEQUENCE</scope>
    <source>
        <strain evidence="4">G4R7</strain>
    </source>
</reference>
<keyword evidence="2" id="KW-0732">Signal</keyword>
<organism evidence="4 5">
    <name type="scientific">Massilia phyllostachyos</name>
    <dbReference type="NCBI Taxonomy" id="2898585"/>
    <lineage>
        <taxon>Bacteria</taxon>
        <taxon>Pseudomonadati</taxon>
        <taxon>Pseudomonadota</taxon>
        <taxon>Betaproteobacteria</taxon>
        <taxon>Burkholderiales</taxon>
        <taxon>Oxalobacteraceae</taxon>
        <taxon>Telluria group</taxon>
        <taxon>Massilia</taxon>
    </lineage>
</organism>
<keyword evidence="5" id="KW-1185">Reference proteome</keyword>
<accession>A0ABS8QCD5</accession>
<dbReference type="PROSITE" id="PS51677">
    <property type="entry name" value="NODB"/>
    <property type="match status" value="1"/>
</dbReference>
<feature type="domain" description="NodB homology" evidence="3">
    <location>
        <begin position="88"/>
        <end position="333"/>
    </location>
</feature>
<evidence type="ECO:0000313" key="4">
    <source>
        <dbReference type="EMBL" id="MCD2519389.1"/>
    </source>
</evidence>
<proteinExistence type="predicted"/>
<dbReference type="EMBL" id="JAJNOC010000012">
    <property type="protein sequence ID" value="MCD2519389.1"/>
    <property type="molecule type" value="Genomic_DNA"/>
</dbReference>
<comment type="subcellular location">
    <subcellularLocation>
        <location evidence="1">Secreted</location>
    </subcellularLocation>
</comment>
<dbReference type="InterPro" id="IPR002509">
    <property type="entry name" value="NODB_dom"/>
</dbReference>
<dbReference type="PANTHER" id="PTHR34216:SF3">
    <property type="entry name" value="POLY-BETA-1,6-N-ACETYL-D-GLUCOSAMINE N-DEACETYLASE"/>
    <property type="match status" value="1"/>
</dbReference>
<dbReference type="Pfam" id="PF01522">
    <property type="entry name" value="Polysacc_deac_1"/>
    <property type="match status" value="1"/>
</dbReference>
<sequence>MRQTRQVSPLTRGTIRMLGTLLATGPAANRCCIINYHRVLPVHHPLLASEPDVVTFEWQMEVLARCFHVLPLREAVARLEAGKRLPPRAVCITFDDGYRSIHDLALPVLRRFGLPATVFVTSGHVDKGNMWNDRIIEAVRMLPDGPLDLRDLGLGAYSLRSLDDRMAAIGVLTERSKYLPPPERSSVIERLSTLAGDTMTPELMLTRDMLLNLDRHGIEIGAHTVTHPILTSLDDSAARSEIVAGKQQLEAILGKPVRLFAYPNGKVGMDFDQRHVAMVREAGFDAAFTTAVGAITPEQDRFQLPRSRPWDRNPLMFGLRLLRWLVQGGPDAG</sequence>
<comment type="caution">
    <text evidence="4">The sequence shown here is derived from an EMBL/GenBank/DDBJ whole genome shotgun (WGS) entry which is preliminary data.</text>
</comment>
<protein>
    <submittedName>
        <fullName evidence="4">Polysaccharide deacetylase family protein</fullName>
    </submittedName>
</protein>
<gene>
    <name evidence="4" type="ORF">LQ564_24095</name>
</gene>
<dbReference type="CDD" id="cd10918">
    <property type="entry name" value="CE4_NodB_like_5s_6s"/>
    <property type="match status" value="1"/>
</dbReference>
<evidence type="ECO:0000256" key="2">
    <source>
        <dbReference type="ARBA" id="ARBA00022729"/>
    </source>
</evidence>
<dbReference type="SUPFAM" id="SSF88713">
    <property type="entry name" value="Glycoside hydrolase/deacetylase"/>
    <property type="match status" value="1"/>
</dbReference>
<dbReference type="Proteomes" id="UP001179361">
    <property type="component" value="Unassembled WGS sequence"/>
</dbReference>
<dbReference type="Gene3D" id="3.20.20.370">
    <property type="entry name" value="Glycoside hydrolase/deacetylase"/>
    <property type="match status" value="1"/>
</dbReference>
<dbReference type="InterPro" id="IPR051398">
    <property type="entry name" value="Polysacch_Deacetylase"/>
</dbReference>